<dbReference type="AlphaFoldDB" id="A0A6M7WWG2"/>
<protein>
    <submittedName>
        <fullName evidence="2">Uncharacterized protein</fullName>
    </submittedName>
</protein>
<sequence>MSRDRRNSFGRRLTCIGTSPVPPTADASLLGDKRHASTTEAGTTDQQGTESRVAALGVIICRLDEMRQLAASHGLELLGYLLDVAFTESCDAIRKEHSCAQSKTTETEIPTDDVS</sequence>
<dbReference type="EMBL" id="CP033367">
    <property type="protein sequence ID" value="QKD05866.1"/>
    <property type="molecule type" value="Genomic_DNA"/>
</dbReference>
<evidence type="ECO:0000256" key="1">
    <source>
        <dbReference type="SAM" id="MobiDB-lite"/>
    </source>
</evidence>
<dbReference type="RefSeq" id="WP_027033155.1">
    <property type="nucleotide sequence ID" value="NZ_CP033367.1"/>
</dbReference>
<reference evidence="2 3" key="1">
    <citation type="submission" date="2018-10" db="EMBL/GenBank/DDBJ databases">
        <authorList>
            <person name="Perry B.J."/>
            <person name="Sullivan J.T."/>
            <person name="Murphy R.J.T."/>
            <person name="Ramsay J.P."/>
            <person name="Ronson C.W."/>
        </authorList>
    </citation>
    <scope>NUCLEOTIDE SEQUENCE [LARGE SCALE GENOMIC DNA]</scope>
    <source>
        <strain evidence="2 3">R88b</strain>
    </source>
</reference>
<evidence type="ECO:0000313" key="2">
    <source>
        <dbReference type="EMBL" id="QKD05866.1"/>
    </source>
</evidence>
<organism evidence="2 3">
    <name type="scientific">Mesorhizobium loti R88b</name>
    <dbReference type="NCBI Taxonomy" id="935548"/>
    <lineage>
        <taxon>Bacteria</taxon>
        <taxon>Pseudomonadati</taxon>
        <taxon>Pseudomonadota</taxon>
        <taxon>Alphaproteobacteria</taxon>
        <taxon>Hyphomicrobiales</taxon>
        <taxon>Phyllobacteriaceae</taxon>
        <taxon>Mesorhizobium</taxon>
    </lineage>
</organism>
<accession>A0A6M7WWG2</accession>
<proteinExistence type="predicted"/>
<dbReference type="GeneID" id="66686416"/>
<gene>
    <name evidence="2" type="ORF">EB235_34200</name>
</gene>
<name>A0A6M7WWG2_RHILI</name>
<dbReference type="Proteomes" id="UP000503017">
    <property type="component" value="Chromosome"/>
</dbReference>
<evidence type="ECO:0000313" key="3">
    <source>
        <dbReference type="Proteomes" id="UP000503017"/>
    </source>
</evidence>
<feature type="region of interest" description="Disordered" evidence="1">
    <location>
        <begin position="1"/>
        <end position="49"/>
    </location>
</feature>
<feature type="compositionally biased region" description="Polar residues" evidence="1">
    <location>
        <begin position="38"/>
        <end position="49"/>
    </location>
</feature>